<sequence length="99" mass="10875">MLYSLLRLALVAALTALIYGVARLIGVEDLPLVVALGFAFIIGLPLGIWLFGAQRRRATADLAAVGERRRRDREQLHARLRGEDAEDPDEPTKPESPNA</sequence>
<evidence type="ECO:0000256" key="1">
    <source>
        <dbReference type="SAM" id="MobiDB-lite"/>
    </source>
</evidence>
<dbReference type="Pfam" id="PF14012">
    <property type="entry name" value="DUF4229"/>
    <property type="match status" value="1"/>
</dbReference>
<evidence type="ECO:0008006" key="5">
    <source>
        <dbReference type="Google" id="ProtNLM"/>
    </source>
</evidence>
<name>A0AA91PEL0_9MYCO</name>
<proteinExistence type="predicted"/>
<organism evidence="3 4">
    <name type="scientific">Mycolicibacillus koreensis</name>
    <dbReference type="NCBI Taxonomy" id="1069220"/>
    <lineage>
        <taxon>Bacteria</taxon>
        <taxon>Bacillati</taxon>
        <taxon>Actinomycetota</taxon>
        <taxon>Actinomycetes</taxon>
        <taxon>Mycobacteriales</taxon>
        <taxon>Mycobacteriaceae</taxon>
        <taxon>Mycolicibacillus</taxon>
    </lineage>
</organism>
<accession>A0AA91PEL0</accession>
<evidence type="ECO:0000313" key="4">
    <source>
        <dbReference type="Proteomes" id="UP000193577"/>
    </source>
</evidence>
<dbReference type="EMBL" id="NCXO01000016">
    <property type="protein sequence ID" value="OSC33883.1"/>
    <property type="molecule type" value="Genomic_DNA"/>
</dbReference>
<dbReference type="Proteomes" id="UP000193577">
    <property type="component" value="Unassembled WGS sequence"/>
</dbReference>
<feature type="transmembrane region" description="Helical" evidence="2">
    <location>
        <begin position="32"/>
        <end position="52"/>
    </location>
</feature>
<feature type="compositionally biased region" description="Basic and acidic residues" evidence="1">
    <location>
        <begin position="67"/>
        <end position="83"/>
    </location>
</feature>
<dbReference type="AlphaFoldDB" id="A0AA91PEL0"/>
<dbReference type="InterPro" id="IPR025323">
    <property type="entry name" value="DUF4229"/>
</dbReference>
<keyword evidence="4" id="KW-1185">Reference proteome</keyword>
<protein>
    <recommendedName>
        <fullName evidence="5">DUF4229 domain-containing protein</fullName>
    </recommendedName>
</protein>
<feature type="region of interest" description="Disordered" evidence="1">
    <location>
        <begin position="67"/>
        <end position="99"/>
    </location>
</feature>
<reference evidence="3 4" key="1">
    <citation type="submission" date="2017-04" db="EMBL/GenBank/DDBJ databases">
        <title>The new phylogeny of genus Mycobacterium.</title>
        <authorList>
            <person name="Tortoli E."/>
            <person name="Trovato A."/>
            <person name="Cirillo D.M."/>
        </authorList>
    </citation>
    <scope>NUCLEOTIDE SEQUENCE [LARGE SCALE GENOMIC DNA]</scope>
    <source>
        <strain evidence="3 4">KCTC 19819</strain>
    </source>
</reference>
<comment type="caution">
    <text evidence="3">The sequence shown here is derived from an EMBL/GenBank/DDBJ whole genome shotgun (WGS) entry which is preliminary data.</text>
</comment>
<gene>
    <name evidence="3" type="ORF">B8W67_09295</name>
</gene>
<keyword evidence="2" id="KW-0812">Transmembrane</keyword>
<evidence type="ECO:0000313" key="3">
    <source>
        <dbReference type="EMBL" id="OSC33883.1"/>
    </source>
</evidence>
<keyword evidence="2" id="KW-0472">Membrane</keyword>
<evidence type="ECO:0000256" key="2">
    <source>
        <dbReference type="SAM" id="Phobius"/>
    </source>
</evidence>
<keyword evidence="2" id="KW-1133">Transmembrane helix</keyword>